<keyword evidence="3" id="KW-1185">Reference proteome</keyword>
<protein>
    <submittedName>
        <fullName evidence="2">Uncharacterized protein</fullName>
    </submittedName>
</protein>
<feature type="compositionally biased region" description="Low complexity" evidence="1">
    <location>
        <begin position="10"/>
        <end position="21"/>
    </location>
</feature>
<evidence type="ECO:0000313" key="3">
    <source>
        <dbReference type="Proteomes" id="UP001433268"/>
    </source>
</evidence>
<dbReference type="Proteomes" id="UP001433268">
    <property type="component" value="Unassembled WGS sequence"/>
</dbReference>
<reference evidence="2 3" key="1">
    <citation type="submission" date="2023-01" db="EMBL/GenBank/DDBJ databases">
        <title>Analysis of 21 Apiospora genomes using comparative genomics revels a genus with tremendous synthesis potential of carbohydrate active enzymes and secondary metabolites.</title>
        <authorList>
            <person name="Sorensen T."/>
        </authorList>
    </citation>
    <scope>NUCLEOTIDE SEQUENCE [LARGE SCALE GENOMIC DNA]</scope>
    <source>
        <strain evidence="2 3">CBS 114990</strain>
    </source>
</reference>
<evidence type="ECO:0000256" key="1">
    <source>
        <dbReference type="SAM" id="MobiDB-lite"/>
    </source>
</evidence>
<dbReference type="RefSeq" id="XP_066663476.1">
    <property type="nucleotide sequence ID" value="XM_066817784.1"/>
</dbReference>
<comment type="caution">
    <text evidence="2">The sequence shown here is derived from an EMBL/GenBank/DDBJ whole genome shotgun (WGS) entry which is preliminary data.</text>
</comment>
<evidence type="ECO:0000313" key="2">
    <source>
        <dbReference type="EMBL" id="KAK8066723.1"/>
    </source>
</evidence>
<dbReference type="EMBL" id="JAQQWN010000009">
    <property type="protein sequence ID" value="KAK8066723.1"/>
    <property type="molecule type" value="Genomic_DNA"/>
</dbReference>
<dbReference type="PANTHER" id="PTHR42085:SF1">
    <property type="entry name" value="F-BOX DOMAIN-CONTAINING PROTEIN"/>
    <property type="match status" value="1"/>
</dbReference>
<name>A0ABR1V9U2_9PEZI</name>
<feature type="region of interest" description="Disordered" evidence="1">
    <location>
        <begin position="1"/>
        <end position="28"/>
    </location>
</feature>
<proteinExistence type="predicted"/>
<organism evidence="2 3">
    <name type="scientific">Apiospora hydei</name>
    <dbReference type="NCBI Taxonomy" id="1337664"/>
    <lineage>
        <taxon>Eukaryota</taxon>
        <taxon>Fungi</taxon>
        <taxon>Dikarya</taxon>
        <taxon>Ascomycota</taxon>
        <taxon>Pezizomycotina</taxon>
        <taxon>Sordariomycetes</taxon>
        <taxon>Xylariomycetidae</taxon>
        <taxon>Amphisphaeriales</taxon>
        <taxon>Apiosporaceae</taxon>
        <taxon>Apiospora</taxon>
    </lineage>
</organism>
<accession>A0ABR1V9U2</accession>
<dbReference type="InterPro" id="IPR038883">
    <property type="entry name" value="AN11006-like"/>
</dbReference>
<dbReference type="PANTHER" id="PTHR42085">
    <property type="entry name" value="F-BOX DOMAIN-CONTAINING PROTEIN"/>
    <property type="match status" value="1"/>
</dbReference>
<dbReference type="GeneID" id="92050844"/>
<gene>
    <name evidence="2" type="ORF">PG997_013470</name>
</gene>
<sequence length="518" mass="60053">MSNPTSPQASLDASSSTHSSSRQYNPPSFLGIPRELRDHIYGYLVTVDQHFDYEDRNEYNGVDLQDLAITRVNRQIRAESLDCLVKKNHWVSVTHVDMDEGCVGFDEHSPRGYWSHQPWFSCAPFLDDRLRSQNPSTISDGRTCIFAYHPLAYWLFVQDIMRKVHDDARVIVQALPSTSLSGSSFSNLVEPLRYLRDLSSPYPPGSENNANLLTLSSRTMRLLHRISDLITMKQCFQHQGRNAELNGRFSDAMCHFWLGKLYSNYEEYFSKSGTREWNSMVYLETELAIGFSRCVHKYLTKLSKYTSYENMVDNKTPNIFAKSVRAAHQTFDYPVIIDSQRREAHLYRAFAFFHYGQYLDCLPSLARYMTYRSRDMDVLYLVDTDWDDCGFDVCGDSFCVHAAEVLFYAQQIDPSQDLLAGLDADDRAICRKIQQRPGPQAFPLAEHPIPLLGTWVGDPRIWEEYTEPERVLLKLFRQRCEEMSDGDAVDERELEAQYAREGIRWYYDEDFGLSLRSH</sequence>